<evidence type="ECO:0000313" key="3">
    <source>
        <dbReference type="Proteomes" id="UP000605201"/>
    </source>
</evidence>
<sequence>MKIQILDEAEQDLLRGFRFYEEQRSGLGDYFLDSLYSDIDSLHLFAGIHPWYFGYQRLLSKRFPFAVYYRIDDEIVRIRAVLDCRQDPTKIQDRLR</sequence>
<proteinExistence type="predicted"/>
<reference evidence="2 3" key="1">
    <citation type="submission" date="2020-08" db="EMBL/GenBank/DDBJ databases">
        <title>Bridging the membrane lipid divide: bacteria of the FCB group superphylum have the potential to synthesize archaeal ether lipids.</title>
        <authorList>
            <person name="Villanueva L."/>
            <person name="Von Meijenfeldt F.A.B."/>
            <person name="Westbye A.B."/>
            <person name="Yadav S."/>
            <person name="Hopmans E.C."/>
            <person name="Dutilh B.E."/>
            <person name="Sinninghe Damste J.S."/>
        </authorList>
    </citation>
    <scope>NUCLEOTIDE SEQUENCE [LARGE SCALE GENOMIC DNA]</scope>
    <source>
        <strain evidence="2">NIOZ-UU17</strain>
    </source>
</reference>
<keyword evidence="1" id="KW-1277">Toxin-antitoxin system</keyword>
<name>A0A8J6P397_9BACT</name>
<dbReference type="InterPro" id="IPR035093">
    <property type="entry name" value="RelE/ParE_toxin_dom_sf"/>
</dbReference>
<dbReference type="EMBL" id="JACNIG010000410">
    <property type="protein sequence ID" value="MBC8434290.1"/>
    <property type="molecule type" value="Genomic_DNA"/>
</dbReference>
<gene>
    <name evidence="2" type="ORF">H8D96_20465</name>
</gene>
<accession>A0A8J6P397</accession>
<comment type="caution">
    <text evidence="2">The sequence shown here is derived from an EMBL/GenBank/DDBJ whole genome shotgun (WGS) entry which is preliminary data.</text>
</comment>
<dbReference type="InterPro" id="IPR007712">
    <property type="entry name" value="RelE/ParE_toxin"/>
</dbReference>
<protein>
    <submittedName>
        <fullName evidence="2">Type II toxin-antitoxin system RelE/ParE family toxin</fullName>
    </submittedName>
</protein>
<dbReference type="Pfam" id="PF05016">
    <property type="entry name" value="ParE_toxin"/>
    <property type="match status" value="1"/>
</dbReference>
<organism evidence="2 3">
    <name type="scientific">Candidatus Desulfatibia vada</name>
    <dbReference type="NCBI Taxonomy" id="2841696"/>
    <lineage>
        <taxon>Bacteria</taxon>
        <taxon>Pseudomonadati</taxon>
        <taxon>Thermodesulfobacteriota</taxon>
        <taxon>Desulfobacteria</taxon>
        <taxon>Desulfobacterales</taxon>
        <taxon>Desulfobacterales incertae sedis</taxon>
        <taxon>Candidatus Desulfatibia</taxon>
    </lineage>
</organism>
<evidence type="ECO:0000256" key="1">
    <source>
        <dbReference type="ARBA" id="ARBA00022649"/>
    </source>
</evidence>
<dbReference type="Gene3D" id="3.30.2310.20">
    <property type="entry name" value="RelE-like"/>
    <property type="match status" value="1"/>
</dbReference>
<dbReference type="AlphaFoldDB" id="A0A8J6P397"/>
<dbReference type="Proteomes" id="UP000605201">
    <property type="component" value="Unassembled WGS sequence"/>
</dbReference>
<evidence type="ECO:0000313" key="2">
    <source>
        <dbReference type="EMBL" id="MBC8434290.1"/>
    </source>
</evidence>